<protein>
    <submittedName>
        <fullName evidence="3">Kelch repeat protein</fullName>
    </submittedName>
</protein>
<dbReference type="SUPFAM" id="SSF117281">
    <property type="entry name" value="Kelch motif"/>
    <property type="match status" value="1"/>
</dbReference>
<proteinExistence type="predicted"/>
<dbReference type="Gene3D" id="2.120.10.80">
    <property type="entry name" value="Kelch-type beta propeller"/>
    <property type="match status" value="1"/>
</dbReference>
<reference evidence="3" key="1">
    <citation type="submission" date="2016-06" db="UniProtKB">
        <authorList>
            <consortium name="WormBaseParasite"/>
        </authorList>
    </citation>
    <scope>IDENTIFICATION</scope>
</reference>
<dbReference type="AlphaFoldDB" id="A0A183TNZ5"/>
<dbReference type="InterPro" id="IPR015915">
    <property type="entry name" value="Kelch-typ_b-propeller"/>
</dbReference>
<keyword evidence="2" id="KW-1185">Reference proteome</keyword>
<sequence>MAVIRHNSIILYGQSLAYSPCRLERYDPDDVNNEDLGPLRQQLHVSLIGIGATSLAYPRKSAACCYVAVRISVDRVQTDNGIIICGGENNYEESQDIVELFIPRQNRIRRLPPMQISRSAGAAVSLPDGRVFVAGGRDYRYIYAEAEYANVEFCNWQGDWQTANESEFWHEAAPMMDPRTNRYTLIPTLGFCGKKRVTFTNRPSNALFP</sequence>
<dbReference type="EMBL" id="UYSU01043865">
    <property type="protein sequence ID" value="VDM04579.1"/>
    <property type="molecule type" value="Genomic_DNA"/>
</dbReference>
<reference evidence="1 2" key="2">
    <citation type="submission" date="2018-11" db="EMBL/GenBank/DDBJ databases">
        <authorList>
            <consortium name="Pathogen Informatics"/>
        </authorList>
    </citation>
    <scope>NUCLEOTIDE SEQUENCE [LARGE SCALE GENOMIC DNA]</scope>
    <source>
        <strain evidence="1 2">NST_G2</strain>
    </source>
</reference>
<evidence type="ECO:0000313" key="2">
    <source>
        <dbReference type="Proteomes" id="UP000275846"/>
    </source>
</evidence>
<evidence type="ECO:0000313" key="3">
    <source>
        <dbReference type="WBParaSite" id="SSLN_0001887601-mRNA-1"/>
    </source>
</evidence>
<name>A0A183TNZ5_SCHSO</name>
<gene>
    <name evidence="1" type="ORF">SSLN_LOCUS18193</name>
</gene>
<accession>A0A183TNZ5</accession>
<evidence type="ECO:0000313" key="1">
    <source>
        <dbReference type="EMBL" id="VDM04579.1"/>
    </source>
</evidence>
<dbReference type="Proteomes" id="UP000275846">
    <property type="component" value="Unassembled WGS sequence"/>
</dbReference>
<organism evidence="3">
    <name type="scientific">Schistocephalus solidus</name>
    <name type="common">Tapeworm</name>
    <dbReference type="NCBI Taxonomy" id="70667"/>
    <lineage>
        <taxon>Eukaryota</taxon>
        <taxon>Metazoa</taxon>
        <taxon>Spiralia</taxon>
        <taxon>Lophotrochozoa</taxon>
        <taxon>Platyhelminthes</taxon>
        <taxon>Cestoda</taxon>
        <taxon>Eucestoda</taxon>
        <taxon>Diphyllobothriidea</taxon>
        <taxon>Diphyllobothriidae</taxon>
        <taxon>Schistocephalus</taxon>
    </lineage>
</organism>
<dbReference type="WBParaSite" id="SSLN_0001887601-mRNA-1">
    <property type="protein sequence ID" value="SSLN_0001887601-mRNA-1"/>
    <property type="gene ID" value="SSLN_0001887601"/>
</dbReference>